<evidence type="ECO:0000313" key="6">
    <source>
        <dbReference type="EMBL" id="PIO61466.1"/>
    </source>
</evidence>
<keyword evidence="4 5" id="KW-0472">Membrane</keyword>
<proteinExistence type="predicted"/>
<dbReference type="OrthoDB" id="2985014at2759"/>
<dbReference type="GO" id="GO:0060076">
    <property type="term" value="C:excitatory synapse"/>
    <property type="evidence" value="ECO:0007669"/>
    <property type="project" value="TreeGrafter"/>
</dbReference>
<keyword evidence="7" id="KW-1185">Reference proteome</keyword>
<reference evidence="6 7" key="1">
    <citation type="submission" date="2015-09" db="EMBL/GenBank/DDBJ databases">
        <title>Draft genome of the parasitic nematode Teladorsagia circumcincta isolate WARC Sus (inbred).</title>
        <authorList>
            <person name="Mitreva M."/>
        </authorList>
    </citation>
    <scope>NUCLEOTIDE SEQUENCE [LARGE SCALE GENOMIC DNA]</scope>
    <source>
        <strain evidence="6 7">S</strain>
    </source>
</reference>
<keyword evidence="2 5" id="KW-0812">Transmembrane</keyword>
<accession>A0A2G9TTX4</accession>
<dbReference type="GO" id="GO:0050803">
    <property type="term" value="P:regulation of synapse structure or activity"/>
    <property type="evidence" value="ECO:0007669"/>
    <property type="project" value="TreeGrafter"/>
</dbReference>
<organism evidence="6 7">
    <name type="scientific">Teladorsagia circumcincta</name>
    <name type="common">Brown stomach worm</name>
    <name type="synonym">Ostertagia circumcincta</name>
    <dbReference type="NCBI Taxonomy" id="45464"/>
    <lineage>
        <taxon>Eukaryota</taxon>
        <taxon>Metazoa</taxon>
        <taxon>Ecdysozoa</taxon>
        <taxon>Nematoda</taxon>
        <taxon>Chromadorea</taxon>
        <taxon>Rhabditida</taxon>
        <taxon>Rhabditina</taxon>
        <taxon>Rhabditomorpha</taxon>
        <taxon>Strongyloidea</taxon>
        <taxon>Trichostrongylidae</taxon>
        <taxon>Teladorsagia</taxon>
    </lineage>
</organism>
<dbReference type="EMBL" id="KZ353580">
    <property type="protein sequence ID" value="PIO61466.1"/>
    <property type="molecule type" value="Genomic_DNA"/>
</dbReference>
<dbReference type="PANTHER" id="PTHR11662:SF206">
    <property type="entry name" value="MAJOR FACILITATOR SUPERFAMILY (MFS) PROFILE DOMAIN-CONTAINING PROTEIN-RELATED"/>
    <property type="match status" value="1"/>
</dbReference>
<evidence type="ECO:0000256" key="2">
    <source>
        <dbReference type="ARBA" id="ARBA00022692"/>
    </source>
</evidence>
<sequence length="131" mass="14296">DRFFLKKVRWQISILAHIGFAIAFGIRANFGVAKNRMMNNFTDAYGDTHEPEFSWTATELGMMESSFFYGYAVSQIPAGIIAAKFAPNNQMVGSVGSGATNTCVDRIGVAGSNLVQTSRISYCSGRLLEIP</sequence>
<dbReference type="AlphaFoldDB" id="A0A2G9TTX4"/>
<evidence type="ECO:0000313" key="7">
    <source>
        <dbReference type="Proteomes" id="UP000230423"/>
    </source>
</evidence>
<evidence type="ECO:0000256" key="1">
    <source>
        <dbReference type="ARBA" id="ARBA00004141"/>
    </source>
</evidence>
<evidence type="ECO:0000256" key="4">
    <source>
        <dbReference type="ARBA" id="ARBA00023136"/>
    </source>
</evidence>
<gene>
    <name evidence="6" type="ORF">TELCIR_17011</name>
</gene>
<evidence type="ECO:0000256" key="5">
    <source>
        <dbReference type="SAM" id="Phobius"/>
    </source>
</evidence>
<protein>
    <recommendedName>
        <fullName evidence="8">Major facilitator superfamily (MFS) profile domain-containing protein</fullName>
    </recommendedName>
</protein>
<dbReference type="GO" id="GO:0035249">
    <property type="term" value="P:synaptic transmission, glutamatergic"/>
    <property type="evidence" value="ECO:0007669"/>
    <property type="project" value="TreeGrafter"/>
</dbReference>
<feature type="non-terminal residue" evidence="6">
    <location>
        <position position="1"/>
    </location>
</feature>
<name>A0A2G9TTX4_TELCI</name>
<comment type="subcellular location">
    <subcellularLocation>
        <location evidence="1">Membrane</location>
        <topology evidence="1">Multi-pass membrane protein</topology>
    </subcellularLocation>
</comment>
<dbReference type="GO" id="GO:0030672">
    <property type="term" value="C:synaptic vesicle membrane"/>
    <property type="evidence" value="ECO:0007669"/>
    <property type="project" value="TreeGrafter"/>
</dbReference>
<evidence type="ECO:0000256" key="3">
    <source>
        <dbReference type="ARBA" id="ARBA00022989"/>
    </source>
</evidence>
<dbReference type="Proteomes" id="UP000230423">
    <property type="component" value="Unassembled WGS sequence"/>
</dbReference>
<feature type="transmembrane region" description="Helical" evidence="5">
    <location>
        <begin position="12"/>
        <end position="30"/>
    </location>
</feature>
<dbReference type="InterPro" id="IPR036259">
    <property type="entry name" value="MFS_trans_sf"/>
</dbReference>
<dbReference type="GO" id="GO:0005313">
    <property type="term" value="F:L-glutamate transmembrane transporter activity"/>
    <property type="evidence" value="ECO:0007669"/>
    <property type="project" value="TreeGrafter"/>
</dbReference>
<dbReference type="Gene3D" id="1.20.1250.20">
    <property type="entry name" value="MFS general substrate transporter like domains"/>
    <property type="match status" value="1"/>
</dbReference>
<evidence type="ECO:0008006" key="8">
    <source>
        <dbReference type="Google" id="ProtNLM"/>
    </source>
</evidence>
<dbReference type="GO" id="GO:0005326">
    <property type="term" value="F:neurotransmitter transmembrane transporter activity"/>
    <property type="evidence" value="ECO:0007669"/>
    <property type="project" value="TreeGrafter"/>
</dbReference>
<dbReference type="GO" id="GO:0098700">
    <property type="term" value="P:neurotransmitter loading into synaptic vesicle"/>
    <property type="evidence" value="ECO:0007669"/>
    <property type="project" value="TreeGrafter"/>
</dbReference>
<keyword evidence="3 5" id="KW-1133">Transmembrane helix</keyword>
<dbReference type="InterPro" id="IPR050382">
    <property type="entry name" value="MFS_Na/Anion_cotransporter"/>
</dbReference>
<dbReference type="SUPFAM" id="SSF103473">
    <property type="entry name" value="MFS general substrate transporter"/>
    <property type="match status" value="1"/>
</dbReference>
<dbReference type="PANTHER" id="PTHR11662">
    <property type="entry name" value="SOLUTE CARRIER FAMILY 17"/>
    <property type="match status" value="1"/>
</dbReference>